<dbReference type="Pfam" id="PF13558">
    <property type="entry name" value="SbcC_Walker_B"/>
    <property type="match status" value="1"/>
</dbReference>
<feature type="coiled-coil region" evidence="1">
    <location>
        <begin position="593"/>
        <end position="620"/>
    </location>
</feature>
<evidence type="ECO:0008006" key="4">
    <source>
        <dbReference type="Google" id="ProtNLM"/>
    </source>
</evidence>
<organism evidence="3">
    <name type="scientific">uncultured Gemmatimonadota bacterium</name>
    <dbReference type="NCBI Taxonomy" id="203437"/>
    <lineage>
        <taxon>Bacteria</taxon>
        <taxon>Pseudomonadati</taxon>
        <taxon>Gemmatimonadota</taxon>
        <taxon>environmental samples</taxon>
    </lineage>
</organism>
<dbReference type="AlphaFoldDB" id="A0A6J4KCG5"/>
<feature type="non-terminal residue" evidence="3">
    <location>
        <position position="1"/>
    </location>
</feature>
<evidence type="ECO:0000313" key="3">
    <source>
        <dbReference type="EMBL" id="CAA9301031.1"/>
    </source>
</evidence>
<protein>
    <recommendedName>
        <fullName evidence="4">TIGR02680 family protein</fullName>
    </recommendedName>
</protein>
<sequence>EAGRAGAAAALDGWRAACSELRVPDAVFQEVLARLEAYDPRGHRPAAILAPLQPAHDEARDELRALAIELETVRSRVQAEVAEVEARLRRLATERDLDPDRTPAQAAARRLLREHGIAHQPLFAACDLAGPLAGDAALAARVEAALQDAGLLDALVLPVAEAERARALLDAHGLGDRWIEPVAGLPASDEWLAPVASAGVTEEDVRAALRALGLAGGGGVVMPGGGWRLGPLHGQTPAPAEARVRFLGETARREERRRRMEEARACLDELRGQLAALAGEAESVTGRERALGRDWRAAQELAALQALHDRLLGAHREEQERERRRKRADAAAETVETDTRAVQDRTAALDRATDPAPYLKDRSKADVEAVAGALRELSALVRAVGEDVERLEDIRRGHAERARTLGGLRAHLEELAPRIAQADARVRSLDSQLRTLEEQLSQANIGREELAAEIRTLAERLAEIDRADGVARDSISTNSGKLANLLDAEPDYAAQLRSAAIRLQADEGTFRTRLAAYPTLGEYWDAARDTGLDRAMQLILHEVDSGAVDVLAKEARDDLNRAFAQASSTFEELSPTLDGDILRFTHEQGEMRLDELYGVLEALQVRNENLLEEEDRKLIEQLMLRDVVDAIRDAIRGTRRWVEEINATLAGMKLFKGGIMRLHWEVRPRESADAFDPRRLDDLLSQRGIALDDVRRGELMDIFRTMVTDIRRRHRERALLVDYATALREMVAYQQWYTLSVQRRDETGRWMPLTRRVYGQGSGGRRTLDLLLPLIAAVSARLATADHAAPRLVGFDEAFAGVDDRNAAEIYALLTELGFCWIMATEKSAGLGAGVRGSATYEMLSDGVTVAPTLSLWDGERRFDFIGDELLGVETSRSLEVEGAP</sequence>
<evidence type="ECO:0000256" key="1">
    <source>
        <dbReference type="SAM" id="Coils"/>
    </source>
</evidence>
<name>A0A6J4KCG5_9BACT</name>
<accession>A0A6J4KCG5</accession>
<feature type="coiled-coil region" evidence="1">
    <location>
        <begin position="56"/>
        <end position="94"/>
    </location>
</feature>
<evidence type="ECO:0000256" key="2">
    <source>
        <dbReference type="SAM" id="MobiDB-lite"/>
    </source>
</evidence>
<dbReference type="Gene3D" id="1.20.1480.30">
    <property type="entry name" value="Designed four-helix bundle protein"/>
    <property type="match status" value="1"/>
</dbReference>
<feature type="region of interest" description="Disordered" evidence="2">
    <location>
        <begin position="315"/>
        <end position="340"/>
    </location>
</feature>
<gene>
    <name evidence="3" type="ORF">AVDCRST_MAG68-443</name>
</gene>
<keyword evidence="1" id="KW-0175">Coiled coil</keyword>
<proteinExistence type="predicted"/>
<feature type="coiled-coil region" evidence="1">
    <location>
        <begin position="253"/>
        <end position="287"/>
    </location>
</feature>
<reference evidence="3" key="1">
    <citation type="submission" date="2020-02" db="EMBL/GenBank/DDBJ databases">
        <authorList>
            <person name="Meier V. D."/>
        </authorList>
    </citation>
    <scope>NUCLEOTIDE SEQUENCE</scope>
    <source>
        <strain evidence="3">AVDCRST_MAG68</strain>
    </source>
</reference>
<feature type="coiled-coil region" evidence="1">
    <location>
        <begin position="419"/>
        <end position="467"/>
    </location>
</feature>
<dbReference type="EMBL" id="CADCTW010000027">
    <property type="protein sequence ID" value="CAA9301031.1"/>
    <property type="molecule type" value="Genomic_DNA"/>
</dbReference>